<dbReference type="InterPro" id="IPR014721">
    <property type="entry name" value="Ribsml_uS5_D2-typ_fold_subgr"/>
</dbReference>
<protein>
    <submittedName>
        <fullName evidence="4">Magnesium chelatase</fullName>
    </submittedName>
</protein>
<dbReference type="InterPro" id="IPR003593">
    <property type="entry name" value="AAA+_ATPase"/>
</dbReference>
<sequence>NAATLIGLECEQTTVEVDISGTWPGFQIIGLTDVAIQEAKERIKTAWKNSGYIFPNNARIVINLAPADSKKGGSSYDVPMAIGMYLSLNKIDSTPLETNVYIGELALDGSVRHVNGVLPLTIFAKEQGYKEIFVPETNAQEANIIPEITVYPIKTFKQLVEHITGINHILPKEKTAYTRKKPTYHLDMADIKGQESAKRALEIVASGGHNILLSGPPGSGKTLLSRTLPSILPPMSTQECIEVTKIYSASGLLPPNTDLITTRPFRSPHHTSSTASIIGGGRTPKPGEISLAHRGIFFADEFPEFPKQIIESLRQPLEDKIITVSRVQGTATFPANIMLVASMNPCPCGFASDPSKQCTCSPQHVERYNKKLSGPILDRIDLYVEVPKIPFEKLNETITTETSKTMRNKVSAARQKQQKRFTNSTTVCNSEMTNKEITAHCQLDDGTKQLLKQ</sequence>
<dbReference type="Proteomes" id="UP000228528">
    <property type="component" value="Unassembled WGS sequence"/>
</dbReference>
<evidence type="ECO:0000256" key="1">
    <source>
        <dbReference type="ARBA" id="ARBA00006354"/>
    </source>
</evidence>
<dbReference type="Pfam" id="PF13335">
    <property type="entry name" value="Mg_chelatase_C"/>
    <property type="match status" value="1"/>
</dbReference>
<reference evidence="5" key="1">
    <citation type="submission" date="2017-09" db="EMBL/GenBank/DDBJ databases">
        <title>Depth-based differentiation of microbial function through sediment-hosted aquifers and enrichment of novel symbionts in the deep terrestrial subsurface.</title>
        <authorList>
            <person name="Probst A.J."/>
            <person name="Ladd B."/>
            <person name="Jarett J.K."/>
            <person name="Geller-Mcgrath D.E."/>
            <person name="Sieber C.M.K."/>
            <person name="Emerson J.B."/>
            <person name="Anantharaman K."/>
            <person name="Thomas B.C."/>
            <person name="Malmstrom R."/>
            <person name="Stieglmeier M."/>
            <person name="Klingl A."/>
            <person name="Woyke T."/>
            <person name="Ryan C.M."/>
            <person name="Banfield J.F."/>
        </authorList>
    </citation>
    <scope>NUCLEOTIDE SEQUENCE [LARGE SCALE GENOMIC DNA]</scope>
</reference>
<comment type="caution">
    <text evidence="4">The sequence shown here is derived from an EMBL/GenBank/DDBJ whole genome shotgun (WGS) entry which is preliminary data.</text>
</comment>
<dbReference type="Pfam" id="PF13541">
    <property type="entry name" value="ChlI"/>
    <property type="match status" value="1"/>
</dbReference>
<gene>
    <name evidence="4" type="ORF">COU30_04875</name>
</gene>
<name>A0A2M6P0R4_9BACT</name>
<proteinExistence type="inferred from homology"/>
<dbReference type="SMART" id="SM00382">
    <property type="entry name" value="AAA"/>
    <property type="match status" value="1"/>
</dbReference>
<evidence type="ECO:0000256" key="2">
    <source>
        <dbReference type="SAM" id="MobiDB-lite"/>
    </source>
</evidence>
<evidence type="ECO:0000259" key="3">
    <source>
        <dbReference type="SMART" id="SM00382"/>
    </source>
</evidence>
<accession>A0A2M6P0R4</accession>
<comment type="similarity">
    <text evidence="1">Belongs to the Mg-chelatase subunits D/I family. ComM subfamily.</text>
</comment>
<feature type="domain" description="AAA+ ATPase" evidence="3">
    <location>
        <begin position="207"/>
        <end position="390"/>
    </location>
</feature>
<dbReference type="SUPFAM" id="SSF52540">
    <property type="entry name" value="P-loop containing nucleoside triphosphate hydrolases"/>
    <property type="match status" value="1"/>
</dbReference>
<dbReference type="InterPro" id="IPR020568">
    <property type="entry name" value="Ribosomal_Su5_D2-typ_SF"/>
</dbReference>
<dbReference type="SUPFAM" id="SSF54211">
    <property type="entry name" value="Ribosomal protein S5 domain 2-like"/>
    <property type="match status" value="1"/>
</dbReference>
<feature type="non-terminal residue" evidence="4">
    <location>
        <position position="453"/>
    </location>
</feature>
<dbReference type="Pfam" id="PF01078">
    <property type="entry name" value="Mg_chelatase"/>
    <property type="match status" value="1"/>
</dbReference>
<dbReference type="NCBIfam" id="TIGR00368">
    <property type="entry name" value="YifB family Mg chelatase-like AAA ATPase"/>
    <property type="match status" value="1"/>
</dbReference>
<dbReference type="PANTHER" id="PTHR32039:SF7">
    <property type="entry name" value="COMPETENCE PROTEIN COMM"/>
    <property type="match status" value="1"/>
</dbReference>
<dbReference type="Gene3D" id="3.40.50.300">
    <property type="entry name" value="P-loop containing nucleotide triphosphate hydrolases"/>
    <property type="match status" value="1"/>
</dbReference>
<evidence type="ECO:0000313" key="4">
    <source>
        <dbReference type="EMBL" id="PIR76990.1"/>
    </source>
</evidence>
<dbReference type="AlphaFoldDB" id="A0A2M6P0R4"/>
<dbReference type="InterPro" id="IPR025158">
    <property type="entry name" value="Mg_chelat-rel_C"/>
</dbReference>
<dbReference type="GO" id="GO:0005524">
    <property type="term" value="F:ATP binding"/>
    <property type="evidence" value="ECO:0007669"/>
    <property type="project" value="InterPro"/>
</dbReference>
<feature type="region of interest" description="Disordered" evidence="2">
    <location>
        <begin position="262"/>
        <end position="283"/>
    </location>
</feature>
<feature type="non-terminal residue" evidence="4">
    <location>
        <position position="1"/>
    </location>
</feature>
<dbReference type="Gene3D" id="3.30.230.10">
    <property type="match status" value="1"/>
</dbReference>
<dbReference type="InterPro" id="IPR000523">
    <property type="entry name" value="Mg_chelatse_chII-like_cat_dom"/>
</dbReference>
<dbReference type="EMBL" id="PFBW01000204">
    <property type="protein sequence ID" value="PIR76990.1"/>
    <property type="molecule type" value="Genomic_DNA"/>
</dbReference>
<organism evidence="4 5">
    <name type="scientific">Candidatus Magasanikbacteria bacterium CG10_big_fil_rev_8_21_14_0_10_38_6</name>
    <dbReference type="NCBI Taxonomy" id="1974647"/>
    <lineage>
        <taxon>Bacteria</taxon>
        <taxon>Candidatus Magasanikiibacteriota</taxon>
    </lineage>
</organism>
<dbReference type="InterPro" id="IPR027417">
    <property type="entry name" value="P-loop_NTPase"/>
</dbReference>
<dbReference type="InterPro" id="IPR045006">
    <property type="entry name" value="CHLI-like"/>
</dbReference>
<dbReference type="PANTHER" id="PTHR32039">
    <property type="entry name" value="MAGNESIUM-CHELATASE SUBUNIT CHLI"/>
    <property type="match status" value="1"/>
</dbReference>
<dbReference type="InterPro" id="IPR004482">
    <property type="entry name" value="Mg_chelat-rel"/>
</dbReference>
<evidence type="ECO:0000313" key="5">
    <source>
        <dbReference type="Proteomes" id="UP000228528"/>
    </source>
</evidence>